<evidence type="ECO:0000256" key="5">
    <source>
        <dbReference type="ARBA" id="ARBA00023277"/>
    </source>
</evidence>
<accession>A0AAN9MAJ3</accession>
<dbReference type="PROSITE" id="PS00591">
    <property type="entry name" value="GH10_1"/>
    <property type="match status" value="1"/>
</dbReference>
<sequence>MSSSQEFPPKICAVSPLYNYKSAKTLERRLLHSHYVDVSDCAAAKPIGSFVLDRRHSQAEMVSGGHLFIWLEKVRFIVSVVLCWVSAMRVSWSIVVLALKCAEAMENLPKINAGNHSKITKGNISGPSGSKADNVLLNHDFSSGLNSWHLNCCDGYVVSAESGSQRGMAMDTDGNYAVITNRKDCWQGLEQDITDKISVGSTYLVSACVGVSRLTRGSTDVLATLKLLYHDSATSYLCVGRTSCIKGSWEKLEGSFSLSTMPDRVIFYLEGPASGVDLLIQSVEITCSSPNDYDLPIESVDITCSSPNDYEYNTTNTGCVFTEDENIIINPQFEDGLNNWSGRGCKIVLHDSMGDGKILPKSGKFFAAATERTQSWNGIQQEITGRVQRKLAYEITAVVRIFGNNVAPSDVRATLWVQSPDLREQYIGIANVQATDKDWVQMQGKFLLNGSPSKVVVYLEGPPAGTDILVNTLILKHAAKTPPSAPPDCENAAFGVNIIENSNLANGTNGWSPLGTCTLSVGTGSPRIIPPMARDSLGPHESLSGRYILATNRTQTWMGPRQIITEKLKLFLTYQVSAWVRVGSGSTGPQNVNVALSVDNQWVNGGQVEIDDDRWHEIGGSFRIEKQPSNVMVYIQGPAAGVDLMVAGLQIFAVDRHARFKYLRRQTDKIRKRDVILKFSGLDSSGYLGTFVKVRQTQNDFPIGSCISRSNIDNEDFVDFFVKHFNWAVFGNELKWYWTEPQQGNLNYKDADDMLAFCQKNKIETRGHCIFWEVDSTVQQWIKSLNKNDLMTAVQNRLTGLLTRYKGKFRHYDVNNEMMHGSFYQDKLGKDIRANMFKTAHQLDPSATLFVNDYHVEDGCDPRSSPERYTQHILDLKEQGAPVGGIGIQGHIDSPVGPIVCAALDKLGTLGLPIWFTELDVSSTNEYVRADDLEVMLREAMAHSSIDGIMLWGFWELFMSRDNSHLVNAEGELNEAGKRYLALKQEWLSHSHGYVDEQGQFSFRGFSGTYNVEVVTLAKKISKTFVVDNGDSSLVVSIEL</sequence>
<dbReference type="InterPro" id="IPR031158">
    <property type="entry name" value="GH10_AS"/>
</dbReference>
<keyword evidence="7" id="KW-0624">Polysaccharide degradation</keyword>
<evidence type="ECO:0000256" key="6">
    <source>
        <dbReference type="ARBA" id="ARBA00023295"/>
    </source>
</evidence>
<evidence type="ECO:0000313" key="10">
    <source>
        <dbReference type="EMBL" id="KAK7351255.1"/>
    </source>
</evidence>
<protein>
    <recommendedName>
        <fullName evidence="9">GH10 domain-containing protein</fullName>
    </recommendedName>
</protein>
<dbReference type="SMART" id="SM00633">
    <property type="entry name" value="Glyco_10"/>
    <property type="match status" value="1"/>
</dbReference>
<proteinExistence type="inferred from homology"/>
<dbReference type="PANTHER" id="PTHR31490">
    <property type="entry name" value="GLYCOSYL HYDROLASE"/>
    <property type="match status" value="1"/>
</dbReference>
<dbReference type="InterPro" id="IPR017853">
    <property type="entry name" value="GH"/>
</dbReference>
<evidence type="ECO:0000313" key="11">
    <source>
        <dbReference type="Proteomes" id="UP001367508"/>
    </source>
</evidence>
<evidence type="ECO:0000256" key="2">
    <source>
        <dbReference type="ARBA" id="ARBA00022651"/>
    </source>
</evidence>
<organism evidence="10 11">
    <name type="scientific">Canavalia gladiata</name>
    <name type="common">Sword bean</name>
    <name type="synonym">Dolichos gladiatus</name>
    <dbReference type="NCBI Taxonomy" id="3824"/>
    <lineage>
        <taxon>Eukaryota</taxon>
        <taxon>Viridiplantae</taxon>
        <taxon>Streptophyta</taxon>
        <taxon>Embryophyta</taxon>
        <taxon>Tracheophyta</taxon>
        <taxon>Spermatophyta</taxon>
        <taxon>Magnoliopsida</taxon>
        <taxon>eudicotyledons</taxon>
        <taxon>Gunneridae</taxon>
        <taxon>Pentapetalae</taxon>
        <taxon>rosids</taxon>
        <taxon>fabids</taxon>
        <taxon>Fabales</taxon>
        <taxon>Fabaceae</taxon>
        <taxon>Papilionoideae</taxon>
        <taxon>50 kb inversion clade</taxon>
        <taxon>NPAAA clade</taxon>
        <taxon>indigoferoid/millettioid clade</taxon>
        <taxon>Phaseoleae</taxon>
        <taxon>Canavalia</taxon>
    </lineage>
</organism>
<keyword evidence="6" id="KW-0326">Glycosidase</keyword>
<dbReference type="Gene3D" id="2.60.120.260">
    <property type="entry name" value="Galactose-binding domain-like"/>
    <property type="match status" value="3"/>
</dbReference>
<dbReference type="AlphaFoldDB" id="A0AAN9MAJ3"/>
<name>A0AAN9MAJ3_CANGL</name>
<evidence type="ECO:0000256" key="8">
    <source>
        <dbReference type="PROSITE-ProRule" id="PRU10061"/>
    </source>
</evidence>
<dbReference type="FunFam" id="3.20.20.80:FF:000104">
    <property type="entry name" value="Endo-1,4-beta-xylanase A"/>
    <property type="match status" value="1"/>
</dbReference>
<evidence type="ECO:0000259" key="9">
    <source>
        <dbReference type="PROSITE" id="PS51760"/>
    </source>
</evidence>
<dbReference type="InterPro" id="IPR008979">
    <property type="entry name" value="Galactose-bd-like_sf"/>
</dbReference>
<dbReference type="GO" id="GO:0045493">
    <property type="term" value="P:xylan catabolic process"/>
    <property type="evidence" value="ECO:0007669"/>
    <property type="project" value="UniProtKB-KW"/>
</dbReference>
<reference evidence="10 11" key="1">
    <citation type="submission" date="2024-01" db="EMBL/GenBank/DDBJ databases">
        <title>The genomes of 5 underutilized Papilionoideae crops provide insights into root nodulation and disease resistanc.</title>
        <authorList>
            <person name="Jiang F."/>
        </authorList>
    </citation>
    <scope>NUCLEOTIDE SEQUENCE [LARGE SCALE GENOMIC DNA]</scope>
    <source>
        <strain evidence="10">LVBAO_FW01</strain>
        <tissue evidence="10">Leaves</tissue>
    </source>
</reference>
<gene>
    <name evidence="10" type="ORF">VNO77_10568</name>
</gene>
<comment type="caution">
    <text evidence="10">The sequence shown here is derived from an EMBL/GenBank/DDBJ whole genome shotgun (WGS) entry which is preliminary data.</text>
</comment>
<dbReference type="FunFam" id="2.60.120.260:FF:000103">
    <property type="entry name" value="Glycosyl hydrolase family 10 protein"/>
    <property type="match status" value="1"/>
</dbReference>
<dbReference type="Proteomes" id="UP001367508">
    <property type="component" value="Unassembled WGS sequence"/>
</dbReference>
<dbReference type="PRINTS" id="PR00134">
    <property type="entry name" value="GLHYDRLASE10"/>
</dbReference>
<evidence type="ECO:0000256" key="4">
    <source>
        <dbReference type="ARBA" id="ARBA00022801"/>
    </source>
</evidence>
<keyword evidence="11" id="KW-1185">Reference proteome</keyword>
<comment type="similarity">
    <text evidence="1">Belongs to the glycosyl hydrolase 10 (cellulase F) family.</text>
</comment>
<keyword evidence="3" id="KW-0677">Repeat</keyword>
<dbReference type="EMBL" id="JAYMYQ010000002">
    <property type="protein sequence ID" value="KAK7351255.1"/>
    <property type="molecule type" value="Genomic_DNA"/>
</dbReference>
<evidence type="ECO:0000256" key="7">
    <source>
        <dbReference type="ARBA" id="ARBA00023326"/>
    </source>
</evidence>
<dbReference type="Pfam" id="PF02018">
    <property type="entry name" value="CBM_4_9"/>
    <property type="match status" value="3"/>
</dbReference>
<dbReference type="GO" id="GO:0031176">
    <property type="term" value="F:endo-1,4-beta-xylanase activity"/>
    <property type="evidence" value="ECO:0007669"/>
    <property type="project" value="UniProtKB-ARBA"/>
</dbReference>
<keyword evidence="2" id="KW-0858">Xylan degradation</keyword>
<evidence type="ECO:0000256" key="1">
    <source>
        <dbReference type="ARBA" id="ARBA00007495"/>
    </source>
</evidence>
<dbReference type="InterPro" id="IPR003305">
    <property type="entry name" value="CenC_carb-bd"/>
</dbReference>
<dbReference type="Pfam" id="PF00331">
    <property type="entry name" value="Glyco_hydro_10"/>
    <property type="match status" value="1"/>
</dbReference>
<keyword evidence="4" id="KW-0378">Hydrolase</keyword>
<feature type="domain" description="GH10" evidence="9">
    <location>
        <begin position="688"/>
        <end position="983"/>
    </location>
</feature>
<keyword evidence="5" id="KW-0119">Carbohydrate metabolism</keyword>
<dbReference type="InterPro" id="IPR044846">
    <property type="entry name" value="GH10"/>
</dbReference>
<dbReference type="PROSITE" id="PS51760">
    <property type="entry name" value="GH10_2"/>
    <property type="match status" value="1"/>
</dbReference>
<dbReference type="Gene3D" id="3.20.20.80">
    <property type="entry name" value="Glycosidases"/>
    <property type="match status" value="1"/>
</dbReference>
<dbReference type="SUPFAM" id="SSF51445">
    <property type="entry name" value="(Trans)glycosidases"/>
    <property type="match status" value="1"/>
</dbReference>
<evidence type="ECO:0000256" key="3">
    <source>
        <dbReference type="ARBA" id="ARBA00022737"/>
    </source>
</evidence>
<dbReference type="SUPFAM" id="SSF49785">
    <property type="entry name" value="Galactose-binding domain-like"/>
    <property type="match status" value="3"/>
</dbReference>
<dbReference type="InterPro" id="IPR001000">
    <property type="entry name" value="GH10_dom"/>
</dbReference>
<feature type="active site" description="Nucleophile" evidence="8">
    <location>
        <position position="918"/>
    </location>
</feature>
<dbReference type="PANTHER" id="PTHR31490:SF46">
    <property type="entry name" value="ENDO-1,4-BETA-XYLANASE A-LIKE PROTEIN"/>
    <property type="match status" value="1"/>
</dbReference>